<evidence type="ECO:0000313" key="2">
    <source>
        <dbReference type="Proteomes" id="UP000799537"/>
    </source>
</evidence>
<gene>
    <name evidence="1" type="ORF">M409DRAFT_26295</name>
</gene>
<dbReference type="Proteomes" id="UP000799537">
    <property type="component" value="Unassembled WGS sequence"/>
</dbReference>
<dbReference type="AlphaFoldDB" id="A0A6A6C892"/>
<reference evidence="1" key="1">
    <citation type="journal article" date="2020" name="Stud. Mycol.">
        <title>101 Dothideomycetes genomes: a test case for predicting lifestyles and emergence of pathogens.</title>
        <authorList>
            <person name="Haridas S."/>
            <person name="Albert R."/>
            <person name="Binder M."/>
            <person name="Bloem J."/>
            <person name="Labutti K."/>
            <person name="Salamov A."/>
            <person name="Andreopoulos B."/>
            <person name="Baker S."/>
            <person name="Barry K."/>
            <person name="Bills G."/>
            <person name="Bluhm B."/>
            <person name="Cannon C."/>
            <person name="Castanera R."/>
            <person name="Culley D."/>
            <person name="Daum C."/>
            <person name="Ezra D."/>
            <person name="Gonzalez J."/>
            <person name="Henrissat B."/>
            <person name="Kuo A."/>
            <person name="Liang C."/>
            <person name="Lipzen A."/>
            <person name="Lutzoni F."/>
            <person name="Magnuson J."/>
            <person name="Mondo S."/>
            <person name="Nolan M."/>
            <person name="Ohm R."/>
            <person name="Pangilinan J."/>
            <person name="Park H.-J."/>
            <person name="Ramirez L."/>
            <person name="Alfaro M."/>
            <person name="Sun H."/>
            <person name="Tritt A."/>
            <person name="Yoshinaga Y."/>
            <person name="Zwiers L.-H."/>
            <person name="Turgeon B."/>
            <person name="Goodwin S."/>
            <person name="Spatafora J."/>
            <person name="Crous P."/>
            <person name="Grigoriev I."/>
        </authorList>
    </citation>
    <scope>NUCLEOTIDE SEQUENCE</scope>
    <source>
        <strain evidence="1">ATCC 36951</strain>
    </source>
</reference>
<accession>A0A6A6C892</accession>
<dbReference type="GeneID" id="54561320"/>
<name>A0A6A6C892_ZASCE</name>
<keyword evidence="2" id="KW-1185">Reference proteome</keyword>
<dbReference type="InterPro" id="IPR036047">
    <property type="entry name" value="F-box-like_dom_sf"/>
</dbReference>
<dbReference type="RefSeq" id="XP_033664140.1">
    <property type="nucleotide sequence ID" value="XM_033808048.1"/>
</dbReference>
<sequence length="484" mass="56398">MPADIESLSNEVILLILKYLLYDLPTIRILSALSKRFQSLAEDLLYKNVFFRRGDVCEQLLRNVQRHPARAHEIRSLEARCMRDFQNGLQSLHLLLSRTTRLEELTIESPLCNYTGNWRGTHGWDRTLSSLLTTLASAARSDVPPSIRNLPLQRLKRLTLHLSGTRAAHSDQQCRFWIIEKSWAKIFAHPSLEDLFVSYAAFPPTAFREVMSLPRTPLKRLKLVECHVTHEAVFDMLSLPLALEHLHIGEAREEVGCQHEWETDRWYLLPQDCYDDLCRKDVLKVITALKHQAKSLKFLGYSTGVSYSPDELEASLTSLSQNPDASFGSFTRLQEIFCGEDDSLHRLIFDRRFSAPPNLRTYTRFMSPPSPWYPSRSHRFLQAFSPVQALADKGVALKHFNLVVEDSRIHSFEDHQRIINAIAQDFRKKDARMQVWGYFARSWYPPYLYGQMRMQHRLCLDTHWPENNGWLEAGDWEWCDEDFY</sequence>
<dbReference type="OrthoDB" id="3637989at2759"/>
<evidence type="ECO:0000313" key="1">
    <source>
        <dbReference type="EMBL" id="KAF2163251.1"/>
    </source>
</evidence>
<evidence type="ECO:0008006" key="3">
    <source>
        <dbReference type="Google" id="ProtNLM"/>
    </source>
</evidence>
<dbReference type="SUPFAM" id="SSF81383">
    <property type="entry name" value="F-box domain"/>
    <property type="match status" value="1"/>
</dbReference>
<organism evidence="1 2">
    <name type="scientific">Zasmidium cellare ATCC 36951</name>
    <dbReference type="NCBI Taxonomy" id="1080233"/>
    <lineage>
        <taxon>Eukaryota</taxon>
        <taxon>Fungi</taxon>
        <taxon>Dikarya</taxon>
        <taxon>Ascomycota</taxon>
        <taxon>Pezizomycotina</taxon>
        <taxon>Dothideomycetes</taxon>
        <taxon>Dothideomycetidae</taxon>
        <taxon>Mycosphaerellales</taxon>
        <taxon>Mycosphaerellaceae</taxon>
        <taxon>Zasmidium</taxon>
    </lineage>
</organism>
<protein>
    <recommendedName>
        <fullName evidence="3">F-box domain-containing protein</fullName>
    </recommendedName>
</protein>
<dbReference type="EMBL" id="ML993609">
    <property type="protein sequence ID" value="KAF2163251.1"/>
    <property type="molecule type" value="Genomic_DNA"/>
</dbReference>
<proteinExistence type="predicted"/>